<dbReference type="PROSITE" id="PS51122">
    <property type="entry name" value="CALPONIN_2"/>
    <property type="match status" value="4"/>
</dbReference>
<dbReference type="InterPro" id="IPR001997">
    <property type="entry name" value="Calponin/LIMCH1"/>
</dbReference>
<evidence type="ECO:0000256" key="2">
    <source>
        <dbReference type="ARBA" id="ARBA00022737"/>
    </source>
</evidence>
<dbReference type="GO" id="GO:0015629">
    <property type="term" value="C:actin cytoskeleton"/>
    <property type="evidence" value="ECO:0007669"/>
    <property type="project" value="TreeGrafter"/>
</dbReference>
<accession>A0A183MYB7</accession>
<evidence type="ECO:0000256" key="1">
    <source>
        <dbReference type="ARBA" id="ARBA00009631"/>
    </source>
</evidence>
<dbReference type="PRINTS" id="PR00889">
    <property type="entry name" value="CALPONIN"/>
</dbReference>
<keyword evidence="3" id="KW-0112">Calmodulin-binding</keyword>
<comment type="function">
    <text evidence="5">Thin filament-associated protein that is implicated in the regulation and modulation of smooth muscle contraction. It is capable of binding to actin, calmodulin and tropomyosin. The interaction of calponin with actin inhibits the actomyosin Mg-ATPase activity.</text>
</comment>
<evidence type="ECO:0000313" key="6">
    <source>
        <dbReference type="EMBL" id="VDP38080.1"/>
    </source>
</evidence>
<dbReference type="InterPro" id="IPR000557">
    <property type="entry name" value="Calponin_repeat"/>
</dbReference>
<protein>
    <submittedName>
        <fullName evidence="6">Uncharacterized protein</fullName>
    </submittedName>
</protein>
<dbReference type="GO" id="GO:0005516">
    <property type="term" value="F:calmodulin binding"/>
    <property type="evidence" value="ECO:0007669"/>
    <property type="project" value="UniProtKB-KW"/>
</dbReference>
<dbReference type="InterPro" id="IPR036872">
    <property type="entry name" value="CH_dom_sf"/>
</dbReference>
<dbReference type="Proteomes" id="UP000277204">
    <property type="component" value="Unassembled WGS sequence"/>
</dbReference>
<keyword evidence="7" id="KW-1185">Reference proteome</keyword>
<dbReference type="InterPro" id="IPR001715">
    <property type="entry name" value="CH_dom"/>
</dbReference>
<dbReference type="Gene3D" id="1.10.418.10">
    <property type="entry name" value="Calponin-like domain"/>
    <property type="match status" value="1"/>
</dbReference>
<dbReference type="Pfam" id="PF00402">
    <property type="entry name" value="Calponin"/>
    <property type="match status" value="5"/>
</dbReference>
<evidence type="ECO:0000313" key="7">
    <source>
        <dbReference type="Proteomes" id="UP000277204"/>
    </source>
</evidence>
<dbReference type="STRING" id="48269.A0A183MYB7"/>
<evidence type="ECO:0000256" key="3">
    <source>
        <dbReference type="ARBA" id="ARBA00022860"/>
    </source>
</evidence>
<dbReference type="InterPro" id="IPR003096">
    <property type="entry name" value="SM22_calponin"/>
</dbReference>
<dbReference type="PROSITE" id="PS01052">
    <property type="entry name" value="CALPONIN_1"/>
    <property type="match status" value="3"/>
</dbReference>
<evidence type="ECO:0000256" key="4">
    <source>
        <dbReference type="ARBA" id="ARBA00023203"/>
    </source>
</evidence>
<gene>
    <name evidence="6" type="ORF">SMRZ_LOCUS21042</name>
</gene>
<dbReference type="EMBL" id="UZAI01018551">
    <property type="protein sequence ID" value="VDP38080.1"/>
    <property type="molecule type" value="Genomic_DNA"/>
</dbReference>
<dbReference type="GO" id="GO:0051015">
    <property type="term" value="F:actin filament binding"/>
    <property type="evidence" value="ECO:0007669"/>
    <property type="project" value="TreeGrafter"/>
</dbReference>
<dbReference type="SUPFAM" id="SSF47576">
    <property type="entry name" value="Calponin-homology domain, CH-domain"/>
    <property type="match status" value="1"/>
</dbReference>
<dbReference type="InterPro" id="IPR050606">
    <property type="entry name" value="Calponin-like"/>
</dbReference>
<organism evidence="6 7">
    <name type="scientific">Schistosoma margrebowiei</name>
    <dbReference type="NCBI Taxonomy" id="48269"/>
    <lineage>
        <taxon>Eukaryota</taxon>
        <taxon>Metazoa</taxon>
        <taxon>Spiralia</taxon>
        <taxon>Lophotrochozoa</taxon>
        <taxon>Platyhelminthes</taxon>
        <taxon>Trematoda</taxon>
        <taxon>Digenea</taxon>
        <taxon>Strigeidida</taxon>
        <taxon>Schistosomatoidea</taxon>
        <taxon>Schistosomatidae</taxon>
        <taxon>Schistosoma</taxon>
    </lineage>
</organism>
<proteinExistence type="inferred from homology"/>
<dbReference type="PANTHER" id="PTHR47385:SF14">
    <property type="entry name" value="TRANSGELIN"/>
    <property type="match status" value="1"/>
</dbReference>
<keyword evidence="4" id="KW-0009">Actin-binding</keyword>
<dbReference type="AlphaFoldDB" id="A0A183MYB7"/>
<reference evidence="6 7" key="1">
    <citation type="submission" date="2018-11" db="EMBL/GenBank/DDBJ databases">
        <authorList>
            <consortium name="Pathogen Informatics"/>
        </authorList>
    </citation>
    <scope>NUCLEOTIDE SEQUENCE [LARGE SCALE GENOMIC DNA]</scope>
    <source>
        <strain evidence="6 7">Zambia</strain>
    </source>
</reference>
<keyword evidence="2" id="KW-0677">Repeat</keyword>
<name>A0A183MYB7_9TREM</name>
<dbReference type="PANTHER" id="PTHR47385">
    <property type="entry name" value="CALPONIN"/>
    <property type="match status" value="1"/>
</dbReference>
<dbReference type="GO" id="GO:0031032">
    <property type="term" value="P:actomyosin structure organization"/>
    <property type="evidence" value="ECO:0007669"/>
    <property type="project" value="InterPro"/>
</dbReference>
<comment type="similarity">
    <text evidence="1">Belongs to the calponin family.</text>
</comment>
<dbReference type="Pfam" id="PF00307">
    <property type="entry name" value="CH"/>
    <property type="match status" value="1"/>
</dbReference>
<evidence type="ECO:0000256" key="5">
    <source>
        <dbReference type="ARBA" id="ARBA00025109"/>
    </source>
</evidence>
<dbReference type="GO" id="GO:0007015">
    <property type="term" value="P:actin filament organization"/>
    <property type="evidence" value="ECO:0007669"/>
    <property type="project" value="TreeGrafter"/>
</dbReference>
<sequence length="322" mass="33971">MLHQLLTLSLSCISFCFLYQLNSKYDAESEAEAINWLNQLTNENVPFGRENVAAALKNGQILIKLINVVFDGTASLPSAAAKMKRPFKANTMTAPFKQVSRICQRNNFNGPVCGPKPTYENKREFTEEQLRASEGIIGLQAGTNKCASQAGMSHGGPRHITDIKVDAASKEGQGVIGLQMGSNKGATQAGMSHGGPRHITDIKVDAASKEGQGVIGLQMGSNKGATQAGMSHGGQRHIADIKVGDMSKEGQGIIGLQMGSNKGASQAGMSHGGQRHIADIKVGDMSKEGQGVISLQMGAGKDQVASQSGMSFGAQRHIVDSH</sequence>
<dbReference type="PRINTS" id="PR00888">
    <property type="entry name" value="SM22CALPONIN"/>
</dbReference>